<feature type="domain" description="Bacterial bifunctional deaminase-reductase C-terminal" evidence="1">
    <location>
        <begin position="2"/>
        <end position="180"/>
    </location>
</feature>
<keyword evidence="3" id="KW-1185">Reference proteome</keyword>
<sequence>MRKIVFMLAVSLDGFFETLDGSIDWHRVDDELHRHMNADLAAMGAFLEGRRTYELMEEFWPNADQDSSIPASMAEFAEIWRGTPKVVYSRTLESVGPNATIVRDVVVDEVLALKASASGDLVVGGPDLASTFRRLGLVDEYRVYVQPVLLGRGRPWLQPEDDKTDLDLVETRVFGNGVVLLRYRVGG</sequence>
<dbReference type="Gene3D" id="3.40.430.10">
    <property type="entry name" value="Dihydrofolate Reductase, subunit A"/>
    <property type="match status" value="1"/>
</dbReference>
<organism evidence="2 3">
    <name type="scientific">Saccharothrix hoggarensis</name>
    <dbReference type="NCBI Taxonomy" id="913853"/>
    <lineage>
        <taxon>Bacteria</taxon>
        <taxon>Bacillati</taxon>
        <taxon>Actinomycetota</taxon>
        <taxon>Actinomycetes</taxon>
        <taxon>Pseudonocardiales</taxon>
        <taxon>Pseudonocardiaceae</taxon>
        <taxon>Saccharothrix</taxon>
    </lineage>
</organism>
<evidence type="ECO:0000313" key="3">
    <source>
        <dbReference type="Proteomes" id="UP001597168"/>
    </source>
</evidence>
<dbReference type="EMBL" id="JBHTLK010000283">
    <property type="protein sequence ID" value="MFD1151831.1"/>
    <property type="molecule type" value="Genomic_DNA"/>
</dbReference>
<evidence type="ECO:0000259" key="1">
    <source>
        <dbReference type="Pfam" id="PF01872"/>
    </source>
</evidence>
<proteinExistence type="predicted"/>
<dbReference type="InterPro" id="IPR024072">
    <property type="entry name" value="DHFR-like_dom_sf"/>
</dbReference>
<dbReference type="Proteomes" id="UP001597168">
    <property type="component" value="Unassembled WGS sequence"/>
</dbReference>
<dbReference type="Pfam" id="PF01872">
    <property type="entry name" value="RibD_C"/>
    <property type="match status" value="1"/>
</dbReference>
<name>A0ABW3R437_9PSEU</name>
<dbReference type="SUPFAM" id="SSF53597">
    <property type="entry name" value="Dihydrofolate reductase-like"/>
    <property type="match status" value="1"/>
</dbReference>
<dbReference type="InterPro" id="IPR050765">
    <property type="entry name" value="Riboflavin_Biosynth_HTPR"/>
</dbReference>
<gene>
    <name evidence="2" type="ORF">ACFQ3T_32240</name>
</gene>
<comment type="caution">
    <text evidence="2">The sequence shown here is derived from an EMBL/GenBank/DDBJ whole genome shotgun (WGS) entry which is preliminary data.</text>
</comment>
<dbReference type="RefSeq" id="WP_380729188.1">
    <property type="nucleotide sequence ID" value="NZ_JBHTLK010000283.1"/>
</dbReference>
<protein>
    <submittedName>
        <fullName evidence="2">Dihydrofolate reductase family protein</fullName>
    </submittedName>
</protein>
<dbReference type="PANTHER" id="PTHR38011:SF11">
    <property type="entry name" value="2,5-DIAMINO-6-RIBOSYLAMINO-4(3H)-PYRIMIDINONE 5'-PHOSPHATE REDUCTASE"/>
    <property type="match status" value="1"/>
</dbReference>
<dbReference type="PANTHER" id="PTHR38011">
    <property type="entry name" value="DIHYDROFOLATE REDUCTASE FAMILY PROTEIN (AFU_ORTHOLOGUE AFUA_8G06820)"/>
    <property type="match status" value="1"/>
</dbReference>
<dbReference type="InterPro" id="IPR002734">
    <property type="entry name" value="RibDG_C"/>
</dbReference>
<reference evidence="3" key="1">
    <citation type="journal article" date="2019" name="Int. J. Syst. Evol. Microbiol.">
        <title>The Global Catalogue of Microorganisms (GCM) 10K type strain sequencing project: providing services to taxonomists for standard genome sequencing and annotation.</title>
        <authorList>
            <consortium name="The Broad Institute Genomics Platform"/>
            <consortium name="The Broad Institute Genome Sequencing Center for Infectious Disease"/>
            <person name="Wu L."/>
            <person name="Ma J."/>
        </authorList>
    </citation>
    <scope>NUCLEOTIDE SEQUENCE [LARGE SCALE GENOMIC DNA]</scope>
    <source>
        <strain evidence="3">CCUG 60214</strain>
    </source>
</reference>
<evidence type="ECO:0000313" key="2">
    <source>
        <dbReference type="EMBL" id="MFD1151831.1"/>
    </source>
</evidence>
<accession>A0ABW3R437</accession>